<dbReference type="Proteomes" id="UP000516046">
    <property type="component" value="Chromosome"/>
</dbReference>
<dbReference type="AlphaFoldDB" id="A0A7G9WHY0"/>
<keyword evidence="3" id="KW-1185">Reference proteome</keyword>
<keyword evidence="1" id="KW-0732">Signal</keyword>
<protein>
    <submittedName>
        <fullName evidence="2">Uncharacterized protein</fullName>
    </submittedName>
</protein>
<dbReference type="EMBL" id="CP060696">
    <property type="protein sequence ID" value="QNO18292.1"/>
    <property type="molecule type" value="Genomic_DNA"/>
</dbReference>
<gene>
    <name evidence="2" type="ORF">H6X83_01095</name>
</gene>
<accession>A0A7G9WHY0</accession>
<feature type="signal peptide" evidence="1">
    <location>
        <begin position="1"/>
        <end position="28"/>
    </location>
</feature>
<proteinExistence type="predicted"/>
<dbReference type="RefSeq" id="WP_212507357.1">
    <property type="nucleotide sequence ID" value="NZ_CP060696.1"/>
</dbReference>
<dbReference type="KEGG" id="caml:H6X83_01095"/>
<name>A0A7G9WHY0_9FIRM</name>
<organism evidence="2 3">
    <name type="scientific">Caproicibacterium amylolyticum</name>
    <dbReference type="NCBI Taxonomy" id="2766537"/>
    <lineage>
        <taxon>Bacteria</taxon>
        <taxon>Bacillati</taxon>
        <taxon>Bacillota</taxon>
        <taxon>Clostridia</taxon>
        <taxon>Eubacteriales</taxon>
        <taxon>Oscillospiraceae</taxon>
        <taxon>Caproicibacterium</taxon>
    </lineage>
</organism>
<evidence type="ECO:0000256" key="1">
    <source>
        <dbReference type="SAM" id="SignalP"/>
    </source>
</evidence>
<evidence type="ECO:0000313" key="2">
    <source>
        <dbReference type="EMBL" id="QNO18292.1"/>
    </source>
</evidence>
<sequence length="202" mass="21854">MKKILLSVCAAAALAAAVCFGGASGIFASHNTYKTSSPIQVLTLKDEKSQVSAEFQRHYGPVVYKTALLIDGKKNRLQCSLKDPKSAMEIMKKQPANRNFIKLSAKKWNLPELTDATYKQYLQKLNLYTASLLPDDLGGFSNNDAFIEVSDFLGIYDADAANAAALQEVQKVNSQLAKNGGQPVGIDSIVSVMPCGEPISYT</sequence>
<reference evidence="2 3" key="1">
    <citation type="submission" date="2020-08" db="EMBL/GenBank/DDBJ databases">
        <authorList>
            <person name="Ren C."/>
            <person name="Gu Y."/>
            <person name="Xu Y."/>
        </authorList>
    </citation>
    <scope>NUCLEOTIDE SEQUENCE [LARGE SCALE GENOMIC DNA]</scope>
    <source>
        <strain evidence="2 3">LBM18003</strain>
    </source>
</reference>
<feature type="chain" id="PRO_5028915387" evidence="1">
    <location>
        <begin position="29"/>
        <end position="202"/>
    </location>
</feature>
<evidence type="ECO:0000313" key="3">
    <source>
        <dbReference type="Proteomes" id="UP000516046"/>
    </source>
</evidence>